<gene>
    <name evidence="1" type="ORF">C5T88_00185</name>
</gene>
<dbReference type="Proteomes" id="UP000239250">
    <property type="component" value="Chromosome"/>
</dbReference>
<organism evidence="1 2">
    <name type="scientific">Williamsoniiplasma luminosum</name>
    <dbReference type="NCBI Taxonomy" id="214888"/>
    <lineage>
        <taxon>Bacteria</taxon>
        <taxon>Bacillati</taxon>
        <taxon>Mycoplasmatota</taxon>
        <taxon>Mollicutes</taxon>
        <taxon>Entomoplasmatales</taxon>
        <taxon>Williamsoniiplasma</taxon>
    </lineage>
</organism>
<name>A0A2S0NJ19_9MOLU</name>
<evidence type="ECO:0000313" key="2">
    <source>
        <dbReference type="Proteomes" id="UP000239250"/>
    </source>
</evidence>
<protein>
    <recommendedName>
        <fullName evidence="3">Transposase</fullName>
    </recommendedName>
</protein>
<sequence>MDNVVGIDGTEFKIYVNNKLTKQSCMISYDWSNSNIVGYNFSPTENGDSALKVLNLIEKYAKNKNQKMIV</sequence>
<dbReference type="RefSeq" id="WP_303662358.1">
    <property type="nucleotide sequence ID" value="NZ_CP027019.1"/>
</dbReference>
<proteinExistence type="predicted"/>
<dbReference type="AlphaFoldDB" id="A0A2S0NJ19"/>
<dbReference type="EMBL" id="CP027019">
    <property type="protein sequence ID" value="AVP49009.1"/>
    <property type="molecule type" value="Genomic_DNA"/>
</dbReference>
<accession>A0A2S0NJ19</accession>
<reference evidence="2" key="1">
    <citation type="submission" date="2018-02" db="EMBL/GenBank/DDBJ databases">
        <title>Firefly genomes illuminate parallel origins of bioluminescence in beetles.</title>
        <authorList>
            <person name="Fallon T.R."/>
            <person name="Lower S.E.S."/>
            <person name="Behringer M."/>
            <person name="Weng J.-K."/>
        </authorList>
    </citation>
    <scope>NUCLEOTIDE SEQUENCE [LARGE SCALE GENOMIC DNA]</scope>
</reference>
<evidence type="ECO:0008006" key="3">
    <source>
        <dbReference type="Google" id="ProtNLM"/>
    </source>
</evidence>
<evidence type="ECO:0000313" key="1">
    <source>
        <dbReference type="EMBL" id="AVP49009.1"/>
    </source>
</evidence>